<organism evidence="1">
    <name type="scientific">marine sediment metagenome</name>
    <dbReference type="NCBI Taxonomy" id="412755"/>
    <lineage>
        <taxon>unclassified sequences</taxon>
        <taxon>metagenomes</taxon>
        <taxon>ecological metagenomes</taxon>
    </lineage>
</organism>
<dbReference type="AlphaFoldDB" id="A0A0F9SSC1"/>
<gene>
    <name evidence="1" type="ORF">LCGC14_0817090</name>
</gene>
<evidence type="ECO:0008006" key="2">
    <source>
        <dbReference type="Google" id="ProtNLM"/>
    </source>
</evidence>
<dbReference type="EMBL" id="LAZR01002277">
    <property type="protein sequence ID" value="KKN32098.1"/>
    <property type="molecule type" value="Genomic_DNA"/>
</dbReference>
<reference evidence="1" key="1">
    <citation type="journal article" date="2015" name="Nature">
        <title>Complex archaea that bridge the gap between prokaryotes and eukaryotes.</title>
        <authorList>
            <person name="Spang A."/>
            <person name="Saw J.H."/>
            <person name="Jorgensen S.L."/>
            <person name="Zaremba-Niedzwiedzka K."/>
            <person name="Martijn J."/>
            <person name="Lind A.E."/>
            <person name="van Eijk R."/>
            <person name="Schleper C."/>
            <person name="Guy L."/>
            <person name="Ettema T.J."/>
        </authorList>
    </citation>
    <scope>NUCLEOTIDE SEQUENCE</scope>
</reference>
<protein>
    <recommendedName>
        <fullName evidence="2">DNA (cytosine-5-)-methyltransferase</fullName>
    </recommendedName>
</protein>
<comment type="caution">
    <text evidence="1">The sequence shown here is derived from an EMBL/GenBank/DDBJ whole genome shotgun (WGS) entry which is preliminary data.</text>
</comment>
<accession>A0A0F9SSC1</accession>
<name>A0A0F9SSC1_9ZZZZ</name>
<sequence length="53" mass="5883">MSKPETIICPSCGKPPDKCPDGPRYRAIGNGMAMPVLRWVGQRIQQVEDLLND</sequence>
<evidence type="ECO:0000313" key="1">
    <source>
        <dbReference type="EMBL" id="KKN32098.1"/>
    </source>
</evidence>
<proteinExistence type="predicted"/>